<dbReference type="AlphaFoldDB" id="A0A0H5BI53"/>
<accession>A0A0H5BI53</accession>
<name>A0A0H5BI53_9EUKA</name>
<protein>
    <submittedName>
        <fullName evidence="1">Uncharacterized protein</fullName>
    </submittedName>
</protein>
<evidence type="ECO:0000313" key="1">
    <source>
        <dbReference type="EMBL" id="BAS01803.1"/>
    </source>
</evidence>
<sequence length="151" mass="17888">MKYATNKNNLTSQKKLVKRTINFKNKSLKSVKSFFYIDYCGLLNTKYIYFASNANGLISRSLTLSKSENIFFNYFFIPVYDLNKSKNNSIFFILSDTGVNNGFVKQEYNIIKIDERDYSTLCYYFKNDSRCSNSNYLDIRFNKNELKIRVY</sequence>
<geneLocation type="nucleomorph" evidence="1"/>
<keyword evidence="1" id="KW-0542">Nucleomorph</keyword>
<proteinExistence type="predicted"/>
<dbReference type="EMBL" id="AB996602">
    <property type="protein sequence ID" value="BAS01803.1"/>
    <property type="molecule type" value="Genomic_DNA"/>
</dbReference>
<organism evidence="1">
    <name type="scientific">Amorphochlora amoebiformis</name>
    <dbReference type="NCBI Taxonomy" id="1561963"/>
    <lineage>
        <taxon>Eukaryota</taxon>
        <taxon>Sar</taxon>
        <taxon>Rhizaria</taxon>
        <taxon>Cercozoa</taxon>
        <taxon>Chlorarachniophyceae</taxon>
        <taxon>Amorphochlora</taxon>
    </lineage>
</organism>
<reference evidence="1" key="1">
    <citation type="journal article" date="2015" name="Genome Biol. Evol.">
        <title>Nucleomorph Genome Sequences of Two Chlorarachniophytes, Amorphochlora amoebiformis and Lotharella vacuolata.</title>
        <authorList>
            <person name="Suzuki S."/>
            <person name="Shirato S."/>
            <person name="Hirakawa Y."/>
            <person name="Ishida K."/>
        </authorList>
    </citation>
    <scope>NUCLEOTIDE SEQUENCE</scope>
    <source>
        <strain evidence="1">CCMP2058</strain>
    </source>
</reference>